<reference evidence="1 2" key="1">
    <citation type="submission" date="2019-04" db="EMBL/GenBank/DDBJ databases">
        <authorList>
            <person name="Feng G."/>
            <person name="Zhang J."/>
            <person name="Zhu H."/>
        </authorList>
    </citation>
    <scope>NUCLEOTIDE SEQUENCE [LARGE SCALE GENOMIC DNA]</scope>
    <source>
        <strain evidence="1 2">92R-1</strain>
    </source>
</reference>
<dbReference type="Proteomes" id="UP000298337">
    <property type="component" value="Unassembled WGS sequence"/>
</dbReference>
<organism evidence="1 2">
    <name type="scientific">Hymenobacter fodinae</name>
    <dbReference type="NCBI Taxonomy" id="2510796"/>
    <lineage>
        <taxon>Bacteria</taxon>
        <taxon>Pseudomonadati</taxon>
        <taxon>Bacteroidota</taxon>
        <taxon>Cytophagia</taxon>
        <taxon>Cytophagales</taxon>
        <taxon>Hymenobacteraceae</taxon>
        <taxon>Hymenobacter</taxon>
    </lineage>
</organism>
<evidence type="ECO:0000313" key="2">
    <source>
        <dbReference type="Proteomes" id="UP000298337"/>
    </source>
</evidence>
<accession>A0A4Z0P7H0</accession>
<proteinExistence type="predicted"/>
<gene>
    <name evidence="1" type="ORF">EU556_10330</name>
</gene>
<keyword evidence="2" id="KW-1185">Reference proteome</keyword>
<dbReference type="RefSeq" id="WP_135433838.1">
    <property type="nucleotide sequence ID" value="NZ_SRLA01000002.1"/>
</dbReference>
<dbReference type="AlphaFoldDB" id="A0A4Z0P7H0"/>
<protein>
    <submittedName>
        <fullName evidence="1">Uncharacterized protein</fullName>
    </submittedName>
</protein>
<comment type="caution">
    <text evidence="1">The sequence shown here is derived from an EMBL/GenBank/DDBJ whole genome shotgun (WGS) entry which is preliminary data.</text>
</comment>
<name>A0A4Z0P7H0_9BACT</name>
<sequence>MLPTKTYSLPELFSLTCPEQELRPTLIALTEEASDRPYTVKITDLVAYARVSEETPRFRGRIALALAEAATECVRQQNFQLRFSLTDILTALMRTRLQLSQEEYITLFRRYGLDFNQTDYEARRTGLGLYPFSLTLGQLQKLLKKEAMQVEMQTYLKQLLAYVEVQHPHEVKIMVKIRELLGVSEPEQLPKLTLATGDAFGQALNEFVCSLETESEARPWLQLLQLCQKASGAQPTAKFQKEAAAAVAAVGAEAVTSHMEVWLNALAKLPVQELSRTNTYGGHTYTYTEWHFLISANQDLAKGLLWVSALVLNPGILHAIAELAVKCYRKIPGKGPVAPGLGNACVYALSRGGLPGVAHLSRLRLKVKQANTQSLIANCIEKASQELGVTPAEIEDMAVPTLGLVAGHVEYQYDDYRAHLELVNGKAEMR</sequence>
<evidence type="ECO:0000313" key="1">
    <source>
        <dbReference type="EMBL" id="TGE08119.1"/>
    </source>
</evidence>
<dbReference type="EMBL" id="SRLA01000002">
    <property type="protein sequence ID" value="TGE08119.1"/>
    <property type="molecule type" value="Genomic_DNA"/>
</dbReference>